<evidence type="ECO:0000313" key="3">
    <source>
        <dbReference type="Proteomes" id="UP000325255"/>
    </source>
</evidence>
<name>A0A5M6ITT2_9PROT</name>
<organism evidence="2 3">
    <name type="scientific">Rhodovastum atsumiense</name>
    <dbReference type="NCBI Taxonomy" id="504468"/>
    <lineage>
        <taxon>Bacteria</taxon>
        <taxon>Pseudomonadati</taxon>
        <taxon>Pseudomonadota</taxon>
        <taxon>Alphaproteobacteria</taxon>
        <taxon>Acetobacterales</taxon>
        <taxon>Acetobacteraceae</taxon>
        <taxon>Rhodovastum</taxon>
    </lineage>
</organism>
<accession>A0A5M6ITT2</accession>
<feature type="compositionally biased region" description="Pro residues" evidence="1">
    <location>
        <begin position="206"/>
        <end position="215"/>
    </location>
</feature>
<keyword evidence="2" id="KW-0378">Hydrolase</keyword>
<dbReference type="AlphaFoldDB" id="A0A5M6ITT2"/>
<evidence type="ECO:0000256" key="1">
    <source>
        <dbReference type="SAM" id="MobiDB-lite"/>
    </source>
</evidence>
<dbReference type="EMBL" id="VWPK01000018">
    <property type="protein sequence ID" value="KAA5611733.1"/>
    <property type="molecule type" value="Genomic_DNA"/>
</dbReference>
<sequence>MMVGSHVALGAASWLVVAPHLGQPAVGLVPLGLAVIGALLPDIDHPKSWVGQRARPLSTVCAMLLGHRGITHSLFAVAVCTWLLVEHGFSEATVAPLVVGYLSHLGGDLLTPRGLRLAWPLKGTWALPICRTGSASEPLVVMVALCCAIVATVGLDRVQATVRATGLCRLVPDLPAICQALGGPPSKAQACPPPAAVERQRARVAAPPPARPRPPTRAAGSEPRPATAG</sequence>
<dbReference type="InterPro" id="IPR007404">
    <property type="entry name" value="YdjM-like"/>
</dbReference>
<feature type="region of interest" description="Disordered" evidence="1">
    <location>
        <begin position="185"/>
        <end position="229"/>
    </location>
</feature>
<evidence type="ECO:0000313" key="2">
    <source>
        <dbReference type="EMBL" id="KAA5611733.1"/>
    </source>
</evidence>
<gene>
    <name evidence="2" type="ORF">F1189_13130</name>
</gene>
<dbReference type="OrthoDB" id="5459053at2"/>
<reference evidence="2 3" key="1">
    <citation type="submission" date="2019-09" db="EMBL/GenBank/DDBJ databases">
        <title>Genome sequence of Rhodovastum atsumiense, a diverse member of the Acetobacteraceae family of non-sulfur purple photosynthetic bacteria.</title>
        <authorList>
            <person name="Meyer T."/>
            <person name="Kyndt J."/>
        </authorList>
    </citation>
    <scope>NUCLEOTIDE SEQUENCE [LARGE SCALE GENOMIC DNA]</scope>
    <source>
        <strain evidence="2 3">DSM 21279</strain>
    </source>
</reference>
<dbReference type="Pfam" id="PF04307">
    <property type="entry name" value="YdjM"/>
    <property type="match status" value="1"/>
</dbReference>
<dbReference type="Proteomes" id="UP000325255">
    <property type="component" value="Unassembled WGS sequence"/>
</dbReference>
<dbReference type="GO" id="GO:0016787">
    <property type="term" value="F:hydrolase activity"/>
    <property type="evidence" value="ECO:0007669"/>
    <property type="project" value="UniProtKB-KW"/>
</dbReference>
<dbReference type="PANTHER" id="PTHR35531">
    <property type="entry name" value="INNER MEMBRANE PROTEIN YBCI-RELATED"/>
    <property type="match status" value="1"/>
</dbReference>
<comment type="caution">
    <text evidence="2">The sequence shown here is derived from an EMBL/GenBank/DDBJ whole genome shotgun (WGS) entry which is preliminary data.</text>
</comment>
<dbReference type="PANTHER" id="PTHR35531:SF1">
    <property type="entry name" value="INNER MEMBRANE PROTEIN YBCI-RELATED"/>
    <property type="match status" value="1"/>
</dbReference>
<keyword evidence="3" id="KW-1185">Reference proteome</keyword>
<protein>
    <submittedName>
        <fullName evidence="2">Metal-dependent hydrolase</fullName>
    </submittedName>
</protein>
<proteinExistence type="predicted"/>